<feature type="region of interest" description="Disordered" evidence="1">
    <location>
        <begin position="131"/>
        <end position="196"/>
    </location>
</feature>
<dbReference type="EMBL" id="AGNL01015171">
    <property type="protein sequence ID" value="EJK66233.1"/>
    <property type="molecule type" value="Genomic_DNA"/>
</dbReference>
<feature type="compositionally biased region" description="Pro residues" evidence="1">
    <location>
        <begin position="144"/>
        <end position="153"/>
    </location>
</feature>
<dbReference type="Proteomes" id="UP000266841">
    <property type="component" value="Unassembled WGS sequence"/>
</dbReference>
<feature type="compositionally biased region" description="Low complexity" evidence="1">
    <location>
        <begin position="154"/>
        <end position="163"/>
    </location>
</feature>
<protein>
    <submittedName>
        <fullName evidence="2">Uncharacterized protein</fullName>
    </submittedName>
</protein>
<dbReference type="AlphaFoldDB" id="K0SJ58"/>
<accession>K0SJ58</accession>
<name>K0SJ58_THAOC</name>
<feature type="non-terminal residue" evidence="2">
    <location>
        <position position="1"/>
    </location>
</feature>
<sequence>HVPFALSGANPSRCRTRLRGAAELLGSDRAHAASACGFDCPPRYPFAILVTRTSTFCPRGRSLPAGSFPFPARAWIVAIPSASSSEKGRSGRSAKRDQAPIPLFRAAAAWHPLQIFPRAARIEARVSARGQRDRAGCRLRARRSPPPIEPLRPPDSSRSSPELGRPAARHAPFPCRLRWTADPPRRSHAAAPDEAAGRRSRAFRSLAVGVGFANGQARSQLILLQNDSSSASAIDLRAMERRPTAEGFDIGAKKGSTFDFFWATLKSSPGRYVEVAPSVSSSRARAAAGAFLLADEAMSDIELANRILGMQIFPRDLLKSTMISSATFRSVPATLQEGGTAEESIRYREQLDILVSAGLQMTARLPPNPFAGTRSKIDHDSTPSRTQAIYLISARSRASLRVA</sequence>
<evidence type="ECO:0000256" key="1">
    <source>
        <dbReference type="SAM" id="MobiDB-lite"/>
    </source>
</evidence>
<proteinExistence type="predicted"/>
<evidence type="ECO:0000313" key="2">
    <source>
        <dbReference type="EMBL" id="EJK66233.1"/>
    </source>
</evidence>
<gene>
    <name evidence="2" type="ORF">THAOC_12859</name>
</gene>
<comment type="caution">
    <text evidence="2">The sequence shown here is derived from an EMBL/GenBank/DDBJ whole genome shotgun (WGS) entry which is preliminary data.</text>
</comment>
<organism evidence="2 3">
    <name type="scientific">Thalassiosira oceanica</name>
    <name type="common">Marine diatom</name>
    <dbReference type="NCBI Taxonomy" id="159749"/>
    <lineage>
        <taxon>Eukaryota</taxon>
        <taxon>Sar</taxon>
        <taxon>Stramenopiles</taxon>
        <taxon>Ochrophyta</taxon>
        <taxon>Bacillariophyta</taxon>
        <taxon>Coscinodiscophyceae</taxon>
        <taxon>Thalassiosirophycidae</taxon>
        <taxon>Thalassiosirales</taxon>
        <taxon>Thalassiosiraceae</taxon>
        <taxon>Thalassiosira</taxon>
    </lineage>
</organism>
<evidence type="ECO:0000313" key="3">
    <source>
        <dbReference type="Proteomes" id="UP000266841"/>
    </source>
</evidence>
<reference evidence="2 3" key="1">
    <citation type="journal article" date="2012" name="Genome Biol.">
        <title>Genome and low-iron response of an oceanic diatom adapted to chronic iron limitation.</title>
        <authorList>
            <person name="Lommer M."/>
            <person name="Specht M."/>
            <person name="Roy A.S."/>
            <person name="Kraemer L."/>
            <person name="Andreson R."/>
            <person name="Gutowska M.A."/>
            <person name="Wolf J."/>
            <person name="Bergner S.V."/>
            <person name="Schilhabel M.B."/>
            <person name="Klostermeier U.C."/>
            <person name="Beiko R.G."/>
            <person name="Rosenstiel P."/>
            <person name="Hippler M."/>
            <person name="Laroche J."/>
        </authorList>
    </citation>
    <scope>NUCLEOTIDE SEQUENCE [LARGE SCALE GENOMIC DNA]</scope>
    <source>
        <strain evidence="2 3">CCMP1005</strain>
    </source>
</reference>
<keyword evidence="3" id="KW-1185">Reference proteome</keyword>